<feature type="domain" description="HTH luxR-type" evidence="3">
    <location>
        <begin position="135"/>
        <end position="200"/>
    </location>
</feature>
<dbReference type="InterPro" id="IPR058245">
    <property type="entry name" value="NreC/VraR/RcsB-like_REC"/>
</dbReference>
<dbReference type="InterPro" id="IPR016032">
    <property type="entry name" value="Sig_transdc_resp-reg_C-effctor"/>
</dbReference>
<evidence type="ECO:0000256" key="2">
    <source>
        <dbReference type="ARBA" id="ARBA00023125"/>
    </source>
</evidence>
<evidence type="ECO:0000259" key="3">
    <source>
        <dbReference type="PROSITE" id="PS50043"/>
    </source>
</evidence>
<reference evidence="4 5" key="1">
    <citation type="submission" date="2020-01" db="EMBL/GenBank/DDBJ databases">
        <title>Insect and environment-associated Actinomycetes.</title>
        <authorList>
            <person name="Currrie C."/>
            <person name="Chevrette M."/>
            <person name="Carlson C."/>
            <person name="Stubbendieck R."/>
            <person name="Wendt-Pienkowski E."/>
        </authorList>
    </citation>
    <scope>NUCLEOTIDE SEQUENCE [LARGE SCALE GENOMIC DNA]</scope>
    <source>
        <strain evidence="4 5">SID7739</strain>
    </source>
</reference>
<dbReference type="Gene3D" id="3.40.50.2300">
    <property type="match status" value="1"/>
</dbReference>
<dbReference type="InterPro" id="IPR011006">
    <property type="entry name" value="CheY-like_superfamily"/>
</dbReference>
<comment type="caution">
    <text evidence="4">The sequence shown here is derived from an EMBL/GenBank/DDBJ whole genome shotgun (WGS) entry which is preliminary data.</text>
</comment>
<dbReference type="InterPro" id="IPR039420">
    <property type="entry name" value="WalR-like"/>
</dbReference>
<dbReference type="PRINTS" id="PR00038">
    <property type="entry name" value="HTHLUXR"/>
</dbReference>
<accession>A0A6G3TMI1</accession>
<evidence type="ECO:0000313" key="5">
    <source>
        <dbReference type="Proteomes" id="UP000475666"/>
    </source>
</evidence>
<dbReference type="GO" id="GO:0003677">
    <property type="term" value="F:DNA binding"/>
    <property type="evidence" value="ECO:0007669"/>
    <property type="project" value="UniProtKB-KW"/>
</dbReference>
<gene>
    <name evidence="4" type="primary">ramR</name>
    <name evidence="4" type="ORF">G3I66_29145</name>
</gene>
<dbReference type="GeneID" id="96654179"/>
<proteinExistence type="predicted"/>
<dbReference type="PANTHER" id="PTHR43214:SF42">
    <property type="entry name" value="TRANSCRIPTIONAL REGULATORY PROTEIN DESR"/>
    <property type="match status" value="1"/>
</dbReference>
<protein>
    <submittedName>
        <fullName evidence="4">Two-component system response regulator RamR</fullName>
    </submittedName>
</protein>
<keyword evidence="1" id="KW-0597">Phosphoprotein</keyword>
<dbReference type="RefSeq" id="WP_159107478.1">
    <property type="nucleotide sequence ID" value="NZ_BEWD01000001.1"/>
</dbReference>
<dbReference type="InterPro" id="IPR036388">
    <property type="entry name" value="WH-like_DNA-bd_sf"/>
</dbReference>
<sequence>MGEMVRIAVVHDEELLRSALVQLLRSDDTLDVSSHCLDADGPELTGALPADVCVVDGECLTGPEDAGAGRLRARYGDRLVVLATAKRPGVLRRAFDGGALGLVDKNAPAHRLITAVHTVAQGERFLDETLTVALLKGAEMPLTTRELGVLALASQGAPIAEIAARLHLSRGTVRNYMATAVRKVGARNRVDAIRIVQSAGWT</sequence>
<dbReference type="Pfam" id="PF00196">
    <property type="entry name" value="GerE"/>
    <property type="match status" value="1"/>
</dbReference>
<dbReference type="AlphaFoldDB" id="A0A6G3TMI1"/>
<dbReference type="InterPro" id="IPR000792">
    <property type="entry name" value="Tscrpt_reg_LuxR_C"/>
</dbReference>
<dbReference type="SUPFAM" id="SSF52172">
    <property type="entry name" value="CheY-like"/>
    <property type="match status" value="1"/>
</dbReference>
<dbReference type="CDD" id="cd06170">
    <property type="entry name" value="LuxR_C_like"/>
    <property type="match status" value="1"/>
</dbReference>
<evidence type="ECO:0000256" key="1">
    <source>
        <dbReference type="ARBA" id="ARBA00022553"/>
    </source>
</evidence>
<name>A0A6G3TMI1_9ACTN</name>
<dbReference type="Proteomes" id="UP000475666">
    <property type="component" value="Unassembled WGS sequence"/>
</dbReference>
<dbReference type="SMART" id="SM00421">
    <property type="entry name" value="HTH_LUXR"/>
    <property type="match status" value="1"/>
</dbReference>
<dbReference type="Gene3D" id="1.10.10.10">
    <property type="entry name" value="Winged helix-like DNA-binding domain superfamily/Winged helix DNA-binding domain"/>
    <property type="match status" value="1"/>
</dbReference>
<dbReference type="CDD" id="cd17535">
    <property type="entry name" value="REC_NarL-like"/>
    <property type="match status" value="1"/>
</dbReference>
<dbReference type="PANTHER" id="PTHR43214">
    <property type="entry name" value="TWO-COMPONENT RESPONSE REGULATOR"/>
    <property type="match status" value="1"/>
</dbReference>
<dbReference type="EMBL" id="JAAGMQ010000860">
    <property type="protein sequence ID" value="NEC37211.1"/>
    <property type="molecule type" value="Genomic_DNA"/>
</dbReference>
<organism evidence="4 5">
    <name type="scientific">Streptomyces rubrogriseus</name>
    <dbReference type="NCBI Taxonomy" id="194673"/>
    <lineage>
        <taxon>Bacteria</taxon>
        <taxon>Bacillati</taxon>
        <taxon>Actinomycetota</taxon>
        <taxon>Actinomycetes</taxon>
        <taxon>Kitasatosporales</taxon>
        <taxon>Streptomycetaceae</taxon>
        <taxon>Streptomyces</taxon>
        <taxon>Streptomyces violaceoruber group</taxon>
    </lineage>
</organism>
<dbReference type="PROSITE" id="PS50043">
    <property type="entry name" value="HTH_LUXR_2"/>
    <property type="match status" value="1"/>
</dbReference>
<dbReference type="GO" id="GO:0006355">
    <property type="term" value="P:regulation of DNA-templated transcription"/>
    <property type="evidence" value="ECO:0007669"/>
    <property type="project" value="InterPro"/>
</dbReference>
<keyword evidence="2" id="KW-0238">DNA-binding</keyword>
<dbReference type="SUPFAM" id="SSF46894">
    <property type="entry name" value="C-terminal effector domain of the bipartite response regulators"/>
    <property type="match status" value="1"/>
</dbReference>
<evidence type="ECO:0000313" key="4">
    <source>
        <dbReference type="EMBL" id="NEC37211.1"/>
    </source>
</evidence>